<dbReference type="Gene3D" id="1.10.10.10">
    <property type="entry name" value="Winged helix-like DNA-binding domain superfamily/Winged helix DNA-binding domain"/>
    <property type="match status" value="1"/>
</dbReference>
<dbReference type="PANTHER" id="PTHR10015">
    <property type="entry name" value="HEAT SHOCK TRANSCRIPTION FACTOR"/>
    <property type="match status" value="1"/>
</dbReference>
<dbReference type="Proteomes" id="UP001054902">
    <property type="component" value="Unassembled WGS sequence"/>
</dbReference>
<comment type="subcellular location">
    <subcellularLocation>
        <location evidence="1">Nucleus</location>
    </subcellularLocation>
</comment>
<reference evidence="5 6" key="1">
    <citation type="journal article" date="2021" name="Sci. Rep.">
        <title>The genome of the diatom Chaetoceros tenuissimus carries an ancient integrated fragment of an extant virus.</title>
        <authorList>
            <person name="Hongo Y."/>
            <person name="Kimura K."/>
            <person name="Takaki Y."/>
            <person name="Yoshida Y."/>
            <person name="Baba S."/>
            <person name="Kobayashi G."/>
            <person name="Nagasaki K."/>
            <person name="Hano T."/>
            <person name="Tomaru Y."/>
        </authorList>
    </citation>
    <scope>NUCLEOTIDE SEQUENCE [LARGE SCALE GENOMIC DNA]</scope>
    <source>
        <strain evidence="5 6">NIES-3715</strain>
    </source>
</reference>
<keyword evidence="3" id="KW-0539">Nucleus</keyword>
<proteinExistence type="predicted"/>
<dbReference type="GO" id="GO:0043565">
    <property type="term" value="F:sequence-specific DNA binding"/>
    <property type="evidence" value="ECO:0007669"/>
    <property type="project" value="InterPro"/>
</dbReference>
<evidence type="ECO:0000313" key="5">
    <source>
        <dbReference type="EMBL" id="GFH47650.1"/>
    </source>
</evidence>
<organism evidence="5 6">
    <name type="scientific">Chaetoceros tenuissimus</name>
    <dbReference type="NCBI Taxonomy" id="426638"/>
    <lineage>
        <taxon>Eukaryota</taxon>
        <taxon>Sar</taxon>
        <taxon>Stramenopiles</taxon>
        <taxon>Ochrophyta</taxon>
        <taxon>Bacillariophyta</taxon>
        <taxon>Coscinodiscophyceae</taxon>
        <taxon>Chaetocerotophycidae</taxon>
        <taxon>Chaetocerotales</taxon>
        <taxon>Chaetocerotaceae</taxon>
        <taxon>Chaetoceros</taxon>
    </lineage>
</organism>
<dbReference type="SUPFAM" id="SSF46785">
    <property type="entry name" value="Winged helix' DNA-binding domain"/>
    <property type="match status" value="1"/>
</dbReference>
<dbReference type="InterPro" id="IPR036388">
    <property type="entry name" value="WH-like_DNA-bd_sf"/>
</dbReference>
<keyword evidence="6" id="KW-1185">Reference proteome</keyword>
<protein>
    <recommendedName>
        <fullName evidence="4">HSF-type DNA-binding domain-containing protein</fullName>
    </recommendedName>
</protein>
<gene>
    <name evidence="5" type="ORF">CTEN210_04125</name>
</gene>
<sequence>MGNHSQPVHDRDAFEKVIQSTYFNQTKFASFRRQLNLWGFERVCIAHDKGTTDNTGGTRSFFHPLFQRHKRSLCCTMRRTKVTKHGGVIPRMYRELEEQHGTDHQKVYSFSASENMIEERSVDTFATGLASTITGHTNTTPLTNLCLPNVSMNQGHTISDDGSSLPSQDYIQLECNQEENKQEYDFDPTNHEMKEFKALIDFLSANDDNIVEFLLGGDM</sequence>
<name>A0AAD3CM91_9STRA</name>
<evidence type="ECO:0000256" key="1">
    <source>
        <dbReference type="ARBA" id="ARBA00004123"/>
    </source>
</evidence>
<dbReference type="InterPro" id="IPR036390">
    <property type="entry name" value="WH_DNA-bd_sf"/>
</dbReference>
<dbReference type="Pfam" id="PF00447">
    <property type="entry name" value="HSF_DNA-bind"/>
    <property type="match status" value="1"/>
</dbReference>
<comment type="caution">
    <text evidence="5">The sequence shown here is derived from an EMBL/GenBank/DDBJ whole genome shotgun (WGS) entry which is preliminary data.</text>
</comment>
<evidence type="ECO:0000313" key="6">
    <source>
        <dbReference type="Proteomes" id="UP001054902"/>
    </source>
</evidence>
<dbReference type="GO" id="GO:0005634">
    <property type="term" value="C:nucleus"/>
    <property type="evidence" value="ECO:0007669"/>
    <property type="project" value="UniProtKB-SubCell"/>
</dbReference>
<evidence type="ECO:0000256" key="3">
    <source>
        <dbReference type="ARBA" id="ARBA00023242"/>
    </source>
</evidence>
<dbReference type="PANTHER" id="PTHR10015:SF206">
    <property type="entry name" value="HSF-TYPE DNA-BINDING DOMAIN-CONTAINING PROTEIN"/>
    <property type="match status" value="1"/>
</dbReference>
<accession>A0AAD3CM91</accession>
<dbReference type="AlphaFoldDB" id="A0AAD3CM91"/>
<evidence type="ECO:0000256" key="2">
    <source>
        <dbReference type="ARBA" id="ARBA00023125"/>
    </source>
</evidence>
<keyword evidence="2" id="KW-0238">DNA-binding</keyword>
<dbReference type="EMBL" id="BLLK01000023">
    <property type="protein sequence ID" value="GFH47650.1"/>
    <property type="molecule type" value="Genomic_DNA"/>
</dbReference>
<dbReference type="GO" id="GO:0003700">
    <property type="term" value="F:DNA-binding transcription factor activity"/>
    <property type="evidence" value="ECO:0007669"/>
    <property type="project" value="InterPro"/>
</dbReference>
<feature type="domain" description="HSF-type DNA-binding" evidence="4">
    <location>
        <begin position="7"/>
        <end position="79"/>
    </location>
</feature>
<dbReference type="InterPro" id="IPR000232">
    <property type="entry name" value="HSF_DNA-bd"/>
</dbReference>
<evidence type="ECO:0000259" key="4">
    <source>
        <dbReference type="Pfam" id="PF00447"/>
    </source>
</evidence>